<name>A0A511N838_DEIC1</name>
<dbReference type="Gene3D" id="3.90.1200.10">
    <property type="match status" value="1"/>
</dbReference>
<dbReference type="EMBL" id="BJXB01000026">
    <property type="protein sequence ID" value="GEM49003.1"/>
    <property type="molecule type" value="Genomic_DNA"/>
</dbReference>
<accession>A0A511N838</accession>
<sequence>MKEVFPHIQQVFGEVKVLESSPFPSGMAFPIHRLKLRTPEGPLDVVVKLYPAGFQAAFEREARALQTLPVHQVPVPELLGTSELADSSALVMEWIEGCPLMDLLDQEGWMQRFVEQLVQIHLPVETLQLQNRSEHAERWHSRFENGFQSQYAGVLAWVEQHLQDAAALGPVLLHQDYHPWNVLVRPAGGLVVLDWDWSVGDPREDVAWTRFILQKASRPELAEDFTQGYCALVPEARDHLEVFDVLAHLRWLQMLDRPSARGPITEEIRQWIEHLKAETHQLIQTITGISVTQGN</sequence>
<dbReference type="AlphaFoldDB" id="A0A511N838"/>
<dbReference type="SUPFAM" id="SSF56112">
    <property type="entry name" value="Protein kinase-like (PK-like)"/>
    <property type="match status" value="1"/>
</dbReference>
<gene>
    <name evidence="2" type="ORF">DC3_46380</name>
</gene>
<dbReference type="GO" id="GO:0016740">
    <property type="term" value="F:transferase activity"/>
    <property type="evidence" value="ECO:0007669"/>
    <property type="project" value="UniProtKB-KW"/>
</dbReference>
<dbReference type="Proteomes" id="UP000321306">
    <property type="component" value="Unassembled WGS sequence"/>
</dbReference>
<comment type="caution">
    <text evidence="2">The sequence shown here is derived from an EMBL/GenBank/DDBJ whole genome shotgun (WGS) entry which is preliminary data.</text>
</comment>
<evidence type="ECO:0000313" key="2">
    <source>
        <dbReference type="EMBL" id="GEM49003.1"/>
    </source>
</evidence>
<evidence type="ECO:0000259" key="1">
    <source>
        <dbReference type="Pfam" id="PF01636"/>
    </source>
</evidence>
<organism evidence="2 3">
    <name type="scientific">Deinococcus cellulosilyticus (strain DSM 18568 / NBRC 106333 / KACC 11606 / 5516J-15)</name>
    <dbReference type="NCBI Taxonomy" id="1223518"/>
    <lineage>
        <taxon>Bacteria</taxon>
        <taxon>Thermotogati</taxon>
        <taxon>Deinococcota</taxon>
        <taxon>Deinococci</taxon>
        <taxon>Deinococcales</taxon>
        <taxon>Deinococcaceae</taxon>
        <taxon>Deinococcus</taxon>
    </lineage>
</organism>
<dbReference type="InterPro" id="IPR002575">
    <property type="entry name" value="Aminoglycoside_PTrfase"/>
</dbReference>
<dbReference type="PANTHER" id="PTHR21310">
    <property type="entry name" value="AMINOGLYCOSIDE PHOSPHOTRANSFERASE-RELATED-RELATED"/>
    <property type="match status" value="1"/>
</dbReference>
<keyword evidence="2" id="KW-0808">Transferase</keyword>
<dbReference type="InterPro" id="IPR011009">
    <property type="entry name" value="Kinase-like_dom_sf"/>
</dbReference>
<protein>
    <submittedName>
        <fullName evidence="2">Phosphotransferase</fullName>
    </submittedName>
</protein>
<dbReference type="OrthoDB" id="9800774at2"/>
<evidence type="ECO:0000313" key="3">
    <source>
        <dbReference type="Proteomes" id="UP000321306"/>
    </source>
</evidence>
<feature type="domain" description="Aminoglycoside phosphotransferase" evidence="1">
    <location>
        <begin position="36"/>
        <end position="236"/>
    </location>
</feature>
<reference evidence="2 3" key="1">
    <citation type="submission" date="2019-07" db="EMBL/GenBank/DDBJ databases">
        <title>Whole genome shotgun sequence of Deinococcus cellulosilyticus NBRC 106333.</title>
        <authorList>
            <person name="Hosoyama A."/>
            <person name="Uohara A."/>
            <person name="Ohji S."/>
            <person name="Ichikawa N."/>
        </authorList>
    </citation>
    <scope>NUCLEOTIDE SEQUENCE [LARGE SCALE GENOMIC DNA]</scope>
    <source>
        <strain evidence="2 3">NBRC 106333</strain>
    </source>
</reference>
<proteinExistence type="predicted"/>
<dbReference type="InterPro" id="IPR051678">
    <property type="entry name" value="AGP_Transferase"/>
</dbReference>
<dbReference type="Pfam" id="PF01636">
    <property type="entry name" value="APH"/>
    <property type="match status" value="1"/>
</dbReference>
<keyword evidence="3" id="KW-1185">Reference proteome</keyword>
<dbReference type="RefSeq" id="WP_146888751.1">
    <property type="nucleotide sequence ID" value="NZ_BJXB01000026.1"/>
</dbReference>